<name>A0A072TXC0_MEDTR</name>
<reference evidence="1 3" key="1">
    <citation type="journal article" date="2011" name="Nature">
        <title>The Medicago genome provides insight into the evolution of rhizobial symbioses.</title>
        <authorList>
            <person name="Young N.D."/>
            <person name="Debelle F."/>
            <person name="Oldroyd G.E."/>
            <person name="Geurts R."/>
            <person name="Cannon S.B."/>
            <person name="Udvardi M.K."/>
            <person name="Benedito V.A."/>
            <person name="Mayer K.F."/>
            <person name="Gouzy J."/>
            <person name="Schoof H."/>
            <person name="Van de Peer Y."/>
            <person name="Proost S."/>
            <person name="Cook D.R."/>
            <person name="Meyers B.C."/>
            <person name="Spannagl M."/>
            <person name="Cheung F."/>
            <person name="De Mita S."/>
            <person name="Krishnakumar V."/>
            <person name="Gundlach H."/>
            <person name="Zhou S."/>
            <person name="Mudge J."/>
            <person name="Bharti A.K."/>
            <person name="Murray J.D."/>
            <person name="Naoumkina M.A."/>
            <person name="Rosen B."/>
            <person name="Silverstein K.A."/>
            <person name="Tang H."/>
            <person name="Rombauts S."/>
            <person name="Zhao P.X."/>
            <person name="Zhou P."/>
            <person name="Barbe V."/>
            <person name="Bardou P."/>
            <person name="Bechner M."/>
            <person name="Bellec A."/>
            <person name="Berger A."/>
            <person name="Berges H."/>
            <person name="Bidwell S."/>
            <person name="Bisseling T."/>
            <person name="Choisne N."/>
            <person name="Couloux A."/>
            <person name="Denny R."/>
            <person name="Deshpande S."/>
            <person name="Dai X."/>
            <person name="Doyle J.J."/>
            <person name="Dudez A.M."/>
            <person name="Farmer A.D."/>
            <person name="Fouteau S."/>
            <person name="Franken C."/>
            <person name="Gibelin C."/>
            <person name="Gish J."/>
            <person name="Goldstein S."/>
            <person name="Gonzalez A.J."/>
            <person name="Green P.J."/>
            <person name="Hallab A."/>
            <person name="Hartog M."/>
            <person name="Hua A."/>
            <person name="Humphray S.J."/>
            <person name="Jeong D.H."/>
            <person name="Jing Y."/>
            <person name="Jocker A."/>
            <person name="Kenton S.M."/>
            <person name="Kim D.J."/>
            <person name="Klee K."/>
            <person name="Lai H."/>
            <person name="Lang C."/>
            <person name="Lin S."/>
            <person name="Macmil S.L."/>
            <person name="Magdelenat G."/>
            <person name="Matthews L."/>
            <person name="McCorrison J."/>
            <person name="Monaghan E.L."/>
            <person name="Mun J.H."/>
            <person name="Najar F.Z."/>
            <person name="Nicholson C."/>
            <person name="Noirot C."/>
            <person name="O'Bleness M."/>
            <person name="Paule C.R."/>
            <person name="Poulain J."/>
            <person name="Prion F."/>
            <person name="Qin B."/>
            <person name="Qu C."/>
            <person name="Retzel E.F."/>
            <person name="Riddle C."/>
            <person name="Sallet E."/>
            <person name="Samain S."/>
            <person name="Samson N."/>
            <person name="Sanders I."/>
            <person name="Saurat O."/>
            <person name="Scarpelli C."/>
            <person name="Schiex T."/>
            <person name="Segurens B."/>
            <person name="Severin A.J."/>
            <person name="Sherrier D.J."/>
            <person name="Shi R."/>
            <person name="Sims S."/>
            <person name="Singer S.R."/>
            <person name="Sinharoy S."/>
            <person name="Sterck L."/>
            <person name="Viollet A."/>
            <person name="Wang B.B."/>
            <person name="Wang K."/>
            <person name="Wang M."/>
            <person name="Wang X."/>
            <person name="Warfsmann J."/>
            <person name="Weissenbach J."/>
            <person name="White D.D."/>
            <person name="White J.D."/>
            <person name="Wiley G.B."/>
            <person name="Wincker P."/>
            <person name="Xing Y."/>
            <person name="Yang L."/>
            <person name="Yao Z."/>
            <person name="Ying F."/>
            <person name="Zhai J."/>
            <person name="Zhou L."/>
            <person name="Zuber A."/>
            <person name="Denarie J."/>
            <person name="Dixon R.A."/>
            <person name="May G.D."/>
            <person name="Schwartz D.C."/>
            <person name="Rogers J."/>
            <person name="Quetier F."/>
            <person name="Town C.D."/>
            <person name="Roe B.A."/>
        </authorList>
    </citation>
    <scope>NUCLEOTIDE SEQUENCE [LARGE SCALE GENOMIC DNA]</scope>
    <source>
        <strain evidence="1">A17</strain>
        <strain evidence="2 3">cv. Jemalong A17</strain>
    </source>
</reference>
<dbReference type="AlphaFoldDB" id="A0A072TXC0"/>
<reference evidence="1 3" key="2">
    <citation type="journal article" date="2014" name="BMC Genomics">
        <title>An improved genome release (version Mt4.0) for the model legume Medicago truncatula.</title>
        <authorList>
            <person name="Tang H."/>
            <person name="Krishnakumar V."/>
            <person name="Bidwell S."/>
            <person name="Rosen B."/>
            <person name="Chan A."/>
            <person name="Zhou S."/>
            <person name="Gentzbittel L."/>
            <person name="Childs K.L."/>
            <person name="Yandell M."/>
            <person name="Gundlach H."/>
            <person name="Mayer K.F."/>
            <person name="Schwartz D.C."/>
            <person name="Town C.D."/>
        </authorList>
    </citation>
    <scope>GENOME REANNOTATION</scope>
    <source>
        <strain evidence="1">A17</strain>
        <strain evidence="2 3">cv. Jemalong A17</strain>
    </source>
</reference>
<keyword evidence="3" id="KW-1185">Reference proteome</keyword>
<dbReference type="HOGENOM" id="CLU_843005_0_0_1"/>
<dbReference type="Proteomes" id="UP000002051">
    <property type="component" value="Unassembled WGS sequence"/>
</dbReference>
<reference evidence="2" key="3">
    <citation type="submission" date="2015-04" db="UniProtKB">
        <authorList>
            <consortium name="EnsemblPlants"/>
        </authorList>
    </citation>
    <scope>IDENTIFICATION</scope>
    <source>
        <strain evidence="2">cv. Jemalong A17</strain>
    </source>
</reference>
<evidence type="ECO:0000313" key="1">
    <source>
        <dbReference type="EMBL" id="KEH21821.1"/>
    </source>
</evidence>
<gene>
    <name evidence="1" type="ordered locus">MTR_7g018620</name>
</gene>
<dbReference type="PaxDb" id="3880-AES98528"/>
<organism evidence="1 3">
    <name type="scientific">Medicago truncatula</name>
    <name type="common">Barrel medic</name>
    <name type="synonym">Medicago tribuloides</name>
    <dbReference type="NCBI Taxonomy" id="3880"/>
    <lineage>
        <taxon>Eukaryota</taxon>
        <taxon>Viridiplantae</taxon>
        <taxon>Streptophyta</taxon>
        <taxon>Embryophyta</taxon>
        <taxon>Tracheophyta</taxon>
        <taxon>Spermatophyta</taxon>
        <taxon>Magnoliopsida</taxon>
        <taxon>eudicotyledons</taxon>
        <taxon>Gunneridae</taxon>
        <taxon>Pentapetalae</taxon>
        <taxon>rosids</taxon>
        <taxon>fabids</taxon>
        <taxon>Fabales</taxon>
        <taxon>Fabaceae</taxon>
        <taxon>Papilionoideae</taxon>
        <taxon>50 kb inversion clade</taxon>
        <taxon>NPAAA clade</taxon>
        <taxon>Hologalegina</taxon>
        <taxon>IRL clade</taxon>
        <taxon>Trifolieae</taxon>
        <taxon>Medicago</taxon>
    </lineage>
</organism>
<protein>
    <submittedName>
        <fullName evidence="1 2">Uncharacterized protein</fullName>
    </submittedName>
</protein>
<dbReference type="EMBL" id="CM001223">
    <property type="protein sequence ID" value="KEH21821.1"/>
    <property type="molecule type" value="Genomic_DNA"/>
</dbReference>
<evidence type="ECO:0000313" key="2">
    <source>
        <dbReference type="EnsemblPlants" id="KEH21821"/>
    </source>
</evidence>
<evidence type="ECO:0000313" key="3">
    <source>
        <dbReference type="Proteomes" id="UP000002051"/>
    </source>
</evidence>
<sequence>MQKKRKVFRDWDKGLVGRDQALEYLEGREPRLSNFLGLYFPINWYQSSSDPGQEIHSRGKMDMPQFDGSSDAYWWLICIEKHFDVVGTQEGEKLLEAVKALRNRALVWWQWWSRCHLHASWRAFHIALLWHFKPEYRDVLPISDEEEESGLEWELSTPHTFSLQSEETDQGNSELIQTAEEKNEEKAENAEERDAENSSVNVIIVEKQQETKADLRKFLGIDRLFYEHGMSSVFESRAKLPRKTIGEGWVSLELGGLPPPPPRPPDPDVFVVKGGLSSGLIKLALCLLLPKIPPQKRVSDVCISYHVSHLALSLYFKLWDPGGHLCYPSP</sequence>
<proteinExistence type="predicted"/>
<accession>A0A072TXC0</accession>
<dbReference type="EnsemblPlants" id="KEH21821">
    <property type="protein sequence ID" value="KEH21821"/>
    <property type="gene ID" value="MTR_7g018620"/>
</dbReference>